<organism evidence="3">
    <name type="scientific">marine metagenome</name>
    <dbReference type="NCBI Taxonomy" id="408172"/>
    <lineage>
        <taxon>unclassified sequences</taxon>
        <taxon>metagenomes</taxon>
        <taxon>ecological metagenomes</taxon>
    </lineage>
</organism>
<proteinExistence type="predicted"/>
<dbReference type="EMBL" id="UINC01119868">
    <property type="protein sequence ID" value="SVC93995.1"/>
    <property type="molecule type" value="Genomic_DNA"/>
</dbReference>
<dbReference type="AlphaFoldDB" id="A0A382R9X5"/>
<dbReference type="PANTHER" id="PTHR43245">
    <property type="entry name" value="BIFUNCTIONAL POLYMYXIN RESISTANCE PROTEIN ARNA"/>
    <property type="match status" value="1"/>
</dbReference>
<evidence type="ECO:0000256" key="1">
    <source>
        <dbReference type="SAM" id="MobiDB-lite"/>
    </source>
</evidence>
<evidence type="ECO:0000313" key="3">
    <source>
        <dbReference type="EMBL" id="SVC93995.1"/>
    </source>
</evidence>
<dbReference type="SUPFAM" id="SSF51735">
    <property type="entry name" value="NAD(P)-binding Rossmann-fold domains"/>
    <property type="match status" value="1"/>
</dbReference>
<dbReference type="InterPro" id="IPR001509">
    <property type="entry name" value="Epimerase_deHydtase"/>
</dbReference>
<feature type="domain" description="NAD-dependent epimerase/dehydratase" evidence="2">
    <location>
        <begin position="2"/>
        <end position="172"/>
    </location>
</feature>
<evidence type="ECO:0000259" key="2">
    <source>
        <dbReference type="Pfam" id="PF01370"/>
    </source>
</evidence>
<gene>
    <name evidence="3" type="ORF">METZ01_LOCUS346849</name>
</gene>
<dbReference type="Gene3D" id="3.40.50.720">
    <property type="entry name" value="NAD(P)-binding Rossmann-like Domain"/>
    <property type="match status" value="1"/>
</dbReference>
<dbReference type="Pfam" id="PF01370">
    <property type="entry name" value="Epimerase"/>
    <property type="match status" value="1"/>
</dbReference>
<feature type="non-terminal residue" evidence="3">
    <location>
        <position position="1"/>
    </location>
</feature>
<sequence>AVVDGDIRDQGAVTDAMVDVDLVLHAAGIIHPRRIRDLYEINRDGCRRLAEAAVESGVRRFVFVSSNAAAGFATSPEHPMRETDKPNPVSHYGRSKLAGEQCLWSALTGSDTEGVVLRPTTFYGPHFPERHHNAYRLAASGRPLVIGDGRNRVSMIYIDDLVDALGRALTVGSAAGGTAFVADAESYEWQEVFIAMGQAQDVDVRPLYLPSAVAALCAGGDAALAALGRYSMMVHVAGEATQHMACDISCARDLLGFSPHVGLYEGMRRAVNWARSEGRL</sequence>
<reference evidence="3" key="1">
    <citation type="submission" date="2018-05" db="EMBL/GenBank/DDBJ databases">
        <authorList>
            <person name="Lanie J.A."/>
            <person name="Ng W.-L."/>
            <person name="Kazmierczak K.M."/>
            <person name="Andrzejewski T.M."/>
            <person name="Davidsen T.M."/>
            <person name="Wayne K.J."/>
            <person name="Tettelin H."/>
            <person name="Glass J.I."/>
            <person name="Rusch D."/>
            <person name="Podicherti R."/>
            <person name="Tsui H.-C.T."/>
            <person name="Winkler M.E."/>
        </authorList>
    </citation>
    <scope>NUCLEOTIDE SEQUENCE</scope>
</reference>
<dbReference type="InterPro" id="IPR050177">
    <property type="entry name" value="Lipid_A_modif_metabolic_enz"/>
</dbReference>
<name>A0A382R9X5_9ZZZZ</name>
<protein>
    <recommendedName>
        <fullName evidence="2">NAD-dependent epimerase/dehydratase domain-containing protein</fullName>
    </recommendedName>
</protein>
<accession>A0A382R9X5</accession>
<dbReference type="InterPro" id="IPR036291">
    <property type="entry name" value="NAD(P)-bd_dom_sf"/>
</dbReference>
<feature type="region of interest" description="Disordered" evidence="1">
    <location>
        <begin position="73"/>
        <end position="92"/>
    </location>
</feature>